<accession>A0A1G4IHQ4</accession>
<feature type="region of interest" description="Disordered" evidence="1">
    <location>
        <begin position="1"/>
        <end position="23"/>
    </location>
</feature>
<sequence>MPGRRGKQRVKRKKSKRQRPSGMERVLIESIHVRKHKERDILKHHIPPSVKPRVKKVSLDATLPMFNAISKNANRSTSSVTMAKGTKSNGTVVGC</sequence>
<reference evidence="2" key="1">
    <citation type="submission" date="2016-09" db="EMBL/GenBank/DDBJ databases">
        <authorList>
            <person name="Hebert L."/>
            <person name="Moumen B."/>
        </authorList>
    </citation>
    <scope>NUCLEOTIDE SEQUENCE [LARGE SCALE GENOMIC DNA]</scope>
    <source>
        <strain evidence="2">OVI</strain>
    </source>
</reference>
<dbReference type="GeneID" id="92377500"/>
<feature type="compositionally biased region" description="Basic residues" evidence="1">
    <location>
        <begin position="1"/>
        <end position="19"/>
    </location>
</feature>
<evidence type="ECO:0000313" key="3">
    <source>
        <dbReference type="Proteomes" id="UP000195570"/>
    </source>
</evidence>
<comment type="caution">
    <text evidence="2">The sequence shown here is derived from an EMBL/GenBank/DDBJ whole genome shotgun (WGS) entry which is preliminary data.</text>
</comment>
<name>A0A1G4IHQ4_TRYEQ</name>
<evidence type="ECO:0000256" key="1">
    <source>
        <dbReference type="SAM" id="MobiDB-lite"/>
    </source>
</evidence>
<dbReference type="AlphaFoldDB" id="A0A1G4IHQ4"/>
<evidence type="ECO:0000313" key="2">
    <source>
        <dbReference type="EMBL" id="SCU71978.1"/>
    </source>
</evidence>
<dbReference type="EMBL" id="CZPT02001763">
    <property type="protein sequence ID" value="SCU71978.1"/>
    <property type="molecule type" value="Genomic_DNA"/>
</dbReference>
<dbReference type="RefSeq" id="XP_067082550.1">
    <property type="nucleotide sequence ID" value="XM_067226449.1"/>
</dbReference>
<dbReference type="Proteomes" id="UP000195570">
    <property type="component" value="Unassembled WGS sequence"/>
</dbReference>
<organism evidence="2 3">
    <name type="scientific">Trypanosoma equiperdum</name>
    <dbReference type="NCBI Taxonomy" id="5694"/>
    <lineage>
        <taxon>Eukaryota</taxon>
        <taxon>Discoba</taxon>
        <taxon>Euglenozoa</taxon>
        <taxon>Kinetoplastea</taxon>
        <taxon>Metakinetoplastina</taxon>
        <taxon>Trypanosomatida</taxon>
        <taxon>Trypanosomatidae</taxon>
        <taxon>Trypanosoma</taxon>
    </lineage>
</organism>
<keyword evidence="3" id="KW-1185">Reference proteome</keyword>
<gene>
    <name evidence="2" type="ORF">TEOVI_000356000</name>
</gene>
<proteinExistence type="predicted"/>
<protein>
    <submittedName>
        <fullName evidence="2">Uncharacterized protein</fullName>
    </submittedName>
</protein>
<dbReference type="VEuPathDB" id="TriTrypDB:TEOVI_000356000"/>